<dbReference type="GO" id="GO:0016740">
    <property type="term" value="F:transferase activity"/>
    <property type="evidence" value="ECO:0007669"/>
    <property type="project" value="UniProtKB-KW"/>
</dbReference>
<dbReference type="Proteomes" id="UP000323708">
    <property type="component" value="Unassembled WGS sequence"/>
</dbReference>
<gene>
    <name evidence="1" type="ORF">F0M18_03610</name>
</gene>
<comment type="caution">
    <text evidence="1">The sequence shown here is derived from an EMBL/GenBank/DDBJ whole genome shotgun (WGS) entry which is preliminary data.</text>
</comment>
<accession>A0A5B0X594</accession>
<dbReference type="AlphaFoldDB" id="A0A5B0X594"/>
<dbReference type="SUPFAM" id="SSF52540">
    <property type="entry name" value="P-loop containing nucleoside triphosphate hydrolases"/>
    <property type="match status" value="2"/>
</dbReference>
<proteinExistence type="predicted"/>
<dbReference type="RefSeq" id="WP_149609993.1">
    <property type="nucleotide sequence ID" value="NZ_VTUX01000001.1"/>
</dbReference>
<protein>
    <submittedName>
        <fullName evidence="1">Sulfotransferase</fullName>
    </submittedName>
</protein>
<dbReference type="EMBL" id="VTUX01000001">
    <property type="protein sequence ID" value="KAA1194524.1"/>
    <property type="molecule type" value="Genomic_DNA"/>
</dbReference>
<sequence>MKKKLYLHIGMGKTGTTALQDFFAHNRDALAQVGISYPERGIMSNAHHLLSPHIPRFLEGQWQFEQVDQWAPAVAEEEPGAILLSSELMAWADEAKARKFCAQVSAWFDVHVVVYLRRQDNIIMASYNQQIKAGPQRRRIDLIYHKQMERFDYPRILAPWADSLEPGKVIVRPYEKQQFHDGDIRRDFMRHVFGVELDERFDLQLGNSNPRLSLVAGEYKRMVNCLVEDAEKNARFNELLMQYSAEMDVSSTSVFSSQAVLSPAQRLEVIEHSRAGNEQVARQFLGRDDGQLFLDPEPAANDEWEGIDLSVGTAAIITDYLKQYDPGLVRYLGHQIKAYKDAMAFQRRRAARFLAQSVLGSLLVSPRYEISPSDTAPIVIGGLGGSGTRLVVSLLQNMGVAFNGELNESLDNLWFSLLYVRRSVLLRSDEELDRLAWLFTNAMRHGKEVPAELKTTLDEACSHDRSPVLPPDLLRTAHQSILSVPAADDLPEHWGWKQPNTHILLPMLDRSFPEMKYVYVVRNGLDMAFSENQNQLKYFWGDLLLEGDITATPVNALRYWVAAHKRMQGFRQRMGHRLHFLSFDRLCTDPDSELEALREFVGIPVSKHKIAELAADIAPPATTGRFRQQDLSQFAAEDVNFVKNLGFEVA</sequence>
<organism evidence="1 2">
    <name type="scientific">Pseudohalioglobus sediminis</name>
    <dbReference type="NCBI Taxonomy" id="2606449"/>
    <lineage>
        <taxon>Bacteria</taxon>
        <taxon>Pseudomonadati</taxon>
        <taxon>Pseudomonadota</taxon>
        <taxon>Gammaproteobacteria</taxon>
        <taxon>Cellvibrionales</taxon>
        <taxon>Halieaceae</taxon>
        <taxon>Pseudohalioglobus</taxon>
    </lineage>
</organism>
<dbReference type="InterPro" id="IPR027417">
    <property type="entry name" value="P-loop_NTPase"/>
</dbReference>
<keyword evidence="2" id="KW-1185">Reference proteome</keyword>
<dbReference type="Gene3D" id="3.40.50.300">
    <property type="entry name" value="P-loop containing nucleotide triphosphate hydrolases"/>
    <property type="match status" value="1"/>
</dbReference>
<dbReference type="Pfam" id="PF13469">
    <property type="entry name" value="Sulfotransfer_3"/>
    <property type="match status" value="1"/>
</dbReference>
<name>A0A5B0X594_9GAMM</name>
<evidence type="ECO:0000313" key="2">
    <source>
        <dbReference type="Proteomes" id="UP000323708"/>
    </source>
</evidence>
<evidence type="ECO:0000313" key="1">
    <source>
        <dbReference type="EMBL" id="KAA1194524.1"/>
    </source>
</evidence>
<keyword evidence="1" id="KW-0808">Transferase</keyword>
<reference evidence="1 2" key="1">
    <citation type="submission" date="2019-09" db="EMBL/GenBank/DDBJ databases">
        <authorList>
            <person name="Chen X.-Y."/>
        </authorList>
    </citation>
    <scope>NUCLEOTIDE SEQUENCE [LARGE SCALE GENOMIC DNA]</scope>
    <source>
        <strain evidence="1 2">NY5</strain>
    </source>
</reference>